<comment type="catalytic activity">
    <reaction evidence="8">
        <text>4-methyl-5-(2-phosphooxyethyl)-thiazole + 4-amino-2-methyl-5-(diphosphooxymethyl)pyrimidine + H(+) = thiamine phosphate + diphosphate</text>
        <dbReference type="Rhea" id="RHEA:22328"/>
        <dbReference type="ChEBI" id="CHEBI:15378"/>
        <dbReference type="ChEBI" id="CHEBI:33019"/>
        <dbReference type="ChEBI" id="CHEBI:37575"/>
        <dbReference type="ChEBI" id="CHEBI:57841"/>
        <dbReference type="ChEBI" id="CHEBI:58296"/>
        <dbReference type="EC" id="2.5.1.3"/>
    </reaction>
</comment>
<sequence length="228" mass="23435">MQRIAARSARPWLYMVTPSISSSDKLVSMVEKALVGGVNIVQLRNKLFAADSAELKAMAVALRTLTRSYNVPFIINDHVSLALEVGADGAHIGQEDTTIADATALIDAENATAFLLGVTVRDAAQAALACKAGAAYLGVGPVYSSSTKQNANNGQTIGLDGLRAVVQTAQEYDVPVVAIGGIDIGRVGPCMATEAAGVAVVAALSGSADVEAAARALSAAVHQTRREC</sequence>
<evidence type="ECO:0000256" key="2">
    <source>
        <dbReference type="ARBA" id="ARBA00005165"/>
    </source>
</evidence>
<dbReference type="InterPro" id="IPR013785">
    <property type="entry name" value="Aldolase_TIM"/>
</dbReference>
<evidence type="ECO:0000256" key="10">
    <source>
        <dbReference type="ARBA" id="ARBA00047883"/>
    </source>
</evidence>
<dbReference type="OrthoDB" id="10028886at2759"/>
<dbReference type="EMBL" id="CAADRA010005147">
    <property type="protein sequence ID" value="VFT85975.1"/>
    <property type="molecule type" value="Genomic_DNA"/>
</dbReference>
<organism evidence="13 14">
    <name type="scientific">Aphanomyces stellatus</name>
    <dbReference type="NCBI Taxonomy" id="120398"/>
    <lineage>
        <taxon>Eukaryota</taxon>
        <taxon>Sar</taxon>
        <taxon>Stramenopiles</taxon>
        <taxon>Oomycota</taxon>
        <taxon>Saprolegniomycetes</taxon>
        <taxon>Saprolegniales</taxon>
        <taxon>Verrucalvaceae</taxon>
        <taxon>Aphanomyces</taxon>
    </lineage>
</organism>
<accession>A0A485KM72</accession>
<dbReference type="NCBIfam" id="TIGR00693">
    <property type="entry name" value="thiE"/>
    <property type="match status" value="1"/>
</dbReference>
<dbReference type="EMBL" id="VJMH01005126">
    <property type="protein sequence ID" value="KAF0700386.1"/>
    <property type="molecule type" value="Genomic_DNA"/>
</dbReference>
<dbReference type="CDD" id="cd00564">
    <property type="entry name" value="TMP_TenI"/>
    <property type="match status" value="1"/>
</dbReference>
<dbReference type="GO" id="GO:0009229">
    <property type="term" value="P:thiamine diphosphate biosynthetic process"/>
    <property type="evidence" value="ECO:0007669"/>
    <property type="project" value="UniProtKB-UniPathway"/>
</dbReference>
<dbReference type="Proteomes" id="UP000332933">
    <property type="component" value="Unassembled WGS sequence"/>
</dbReference>
<dbReference type="InterPro" id="IPR036206">
    <property type="entry name" value="ThiamineP_synth_sf"/>
</dbReference>
<keyword evidence="4" id="KW-0808">Transferase</keyword>
<reference evidence="12" key="2">
    <citation type="submission" date="2019-06" db="EMBL/GenBank/DDBJ databases">
        <title>Genomics analysis of Aphanomyces spp. identifies a new class of oomycete effector associated with host adaptation.</title>
        <authorList>
            <person name="Gaulin E."/>
        </authorList>
    </citation>
    <scope>NUCLEOTIDE SEQUENCE</scope>
    <source>
        <strain evidence="12">CBS 578.67</strain>
    </source>
</reference>
<evidence type="ECO:0000256" key="1">
    <source>
        <dbReference type="ARBA" id="ARBA00001946"/>
    </source>
</evidence>
<dbReference type="EC" id="2.5.1.3" evidence="3"/>
<protein>
    <recommendedName>
        <fullName evidence="3">thiamine phosphate synthase</fullName>
        <ecNumber evidence="3">2.5.1.3</ecNumber>
    </recommendedName>
</protein>
<evidence type="ECO:0000256" key="6">
    <source>
        <dbReference type="ARBA" id="ARBA00022842"/>
    </source>
</evidence>
<evidence type="ECO:0000256" key="5">
    <source>
        <dbReference type="ARBA" id="ARBA00022723"/>
    </source>
</evidence>
<keyword evidence="14" id="KW-1185">Reference proteome</keyword>
<dbReference type="GO" id="GO:0009228">
    <property type="term" value="P:thiamine biosynthetic process"/>
    <property type="evidence" value="ECO:0007669"/>
    <property type="project" value="UniProtKB-KW"/>
</dbReference>
<comment type="catalytic activity">
    <reaction evidence="10">
        <text>2-[(2R,5Z)-2-carboxy-4-methylthiazol-5(2H)-ylidene]ethyl phosphate + 4-amino-2-methyl-5-(diphosphooxymethyl)pyrimidine + 2 H(+) = thiamine phosphate + CO2 + diphosphate</text>
        <dbReference type="Rhea" id="RHEA:47844"/>
        <dbReference type="ChEBI" id="CHEBI:15378"/>
        <dbReference type="ChEBI" id="CHEBI:16526"/>
        <dbReference type="ChEBI" id="CHEBI:33019"/>
        <dbReference type="ChEBI" id="CHEBI:37575"/>
        <dbReference type="ChEBI" id="CHEBI:57841"/>
        <dbReference type="ChEBI" id="CHEBI:62899"/>
        <dbReference type="EC" id="2.5.1.3"/>
    </reaction>
</comment>
<keyword evidence="5" id="KW-0479">Metal-binding</keyword>
<name>A0A485KM72_9STRA</name>
<dbReference type="AlphaFoldDB" id="A0A485KM72"/>
<keyword evidence="7" id="KW-0784">Thiamine biosynthesis</keyword>
<dbReference type="Gene3D" id="3.20.20.70">
    <property type="entry name" value="Aldolase class I"/>
    <property type="match status" value="1"/>
</dbReference>
<reference evidence="13 14" key="1">
    <citation type="submission" date="2019-03" db="EMBL/GenBank/DDBJ databases">
        <authorList>
            <person name="Gaulin E."/>
            <person name="Dumas B."/>
        </authorList>
    </citation>
    <scope>NUCLEOTIDE SEQUENCE [LARGE SCALE GENOMIC DNA]</scope>
    <source>
        <strain evidence="13">CBS 568.67</strain>
    </source>
</reference>
<evidence type="ECO:0000313" key="13">
    <source>
        <dbReference type="EMBL" id="VFT85975.1"/>
    </source>
</evidence>
<keyword evidence="6" id="KW-0460">Magnesium</keyword>
<dbReference type="InterPro" id="IPR034291">
    <property type="entry name" value="TMP_synthase"/>
</dbReference>
<evidence type="ECO:0000313" key="14">
    <source>
        <dbReference type="Proteomes" id="UP000332933"/>
    </source>
</evidence>
<evidence type="ECO:0000256" key="9">
    <source>
        <dbReference type="ARBA" id="ARBA00047851"/>
    </source>
</evidence>
<dbReference type="GO" id="GO:0004789">
    <property type="term" value="F:thiamine-phosphate diphosphorylase activity"/>
    <property type="evidence" value="ECO:0007669"/>
    <property type="project" value="UniProtKB-EC"/>
</dbReference>
<evidence type="ECO:0000313" key="12">
    <source>
        <dbReference type="EMBL" id="KAF0700386.1"/>
    </source>
</evidence>
<dbReference type="UniPathway" id="UPA00060">
    <property type="reaction ID" value="UER00141"/>
</dbReference>
<dbReference type="InterPro" id="IPR022998">
    <property type="entry name" value="ThiamineP_synth_TenI"/>
</dbReference>
<dbReference type="GO" id="GO:0005737">
    <property type="term" value="C:cytoplasm"/>
    <property type="evidence" value="ECO:0007669"/>
    <property type="project" value="TreeGrafter"/>
</dbReference>
<dbReference type="Pfam" id="PF02581">
    <property type="entry name" value="TMP-TENI"/>
    <property type="match status" value="1"/>
</dbReference>
<evidence type="ECO:0000256" key="3">
    <source>
        <dbReference type="ARBA" id="ARBA00012830"/>
    </source>
</evidence>
<comment type="pathway">
    <text evidence="2">Cofactor biosynthesis; thiamine diphosphate biosynthesis; thiamine phosphate from 4-amino-2-methyl-5-diphosphomethylpyrimidine and 4-methyl-5-(2-phosphoethyl)-thiazole: step 1/1.</text>
</comment>
<dbReference type="PANTHER" id="PTHR20857:SF15">
    <property type="entry name" value="THIAMINE-PHOSPHATE SYNTHASE"/>
    <property type="match status" value="1"/>
</dbReference>
<dbReference type="HAMAP" id="MF_00097">
    <property type="entry name" value="TMP_synthase"/>
    <property type="match status" value="1"/>
</dbReference>
<dbReference type="PANTHER" id="PTHR20857">
    <property type="entry name" value="THIAMINE-PHOSPHATE PYROPHOSPHORYLASE"/>
    <property type="match status" value="1"/>
</dbReference>
<evidence type="ECO:0000256" key="7">
    <source>
        <dbReference type="ARBA" id="ARBA00022977"/>
    </source>
</evidence>
<evidence type="ECO:0000256" key="8">
    <source>
        <dbReference type="ARBA" id="ARBA00047334"/>
    </source>
</evidence>
<comment type="cofactor">
    <cofactor evidence="1">
        <name>Mg(2+)</name>
        <dbReference type="ChEBI" id="CHEBI:18420"/>
    </cofactor>
</comment>
<evidence type="ECO:0000256" key="4">
    <source>
        <dbReference type="ARBA" id="ARBA00022679"/>
    </source>
</evidence>
<proteinExistence type="inferred from homology"/>
<dbReference type="SUPFAM" id="SSF51391">
    <property type="entry name" value="Thiamin phosphate synthase"/>
    <property type="match status" value="1"/>
</dbReference>
<comment type="catalytic activity">
    <reaction evidence="9">
        <text>2-(2-carboxy-4-methylthiazol-5-yl)ethyl phosphate + 4-amino-2-methyl-5-(diphosphooxymethyl)pyrimidine + 2 H(+) = thiamine phosphate + CO2 + diphosphate</text>
        <dbReference type="Rhea" id="RHEA:47848"/>
        <dbReference type="ChEBI" id="CHEBI:15378"/>
        <dbReference type="ChEBI" id="CHEBI:16526"/>
        <dbReference type="ChEBI" id="CHEBI:33019"/>
        <dbReference type="ChEBI" id="CHEBI:37575"/>
        <dbReference type="ChEBI" id="CHEBI:57841"/>
        <dbReference type="ChEBI" id="CHEBI:62890"/>
        <dbReference type="EC" id="2.5.1.3"/>
    </reaction>
</comment>
<feature type="domain" description="Thiamine phosphate synthase/TenI" evidence="11">
    <location>
        <begin position="13"/>
        <end position="204"/>
    </location>
</feature>
<gene>
    <name evidence="13" type="primary">Aste57867_9091</name>
    <name evidence="12" type="ORF">As57867_009055</name>
    <name evidence="13" type="ORF">ASTE57867_9091</name>
</gene>
<dbReference type="GO" id="GO:0046872">
    <property type="term" value="F:metal ion binding"/>
    <property type="evidence" value="ECO:0007669"/>
    <property type="project" value="UniProtKB-KW"/>
</dbReference>
<evidence type="ECO:0000259" key="11">
    <source>
        <dbReference type="Pfam" id="PF02581"/>
    </source>
</evidence>